<proteinExistence type="predicted"/>
<dbReference type="RefSeq" id="WP_197165029.1">
    <property type="nucleotide sequence ID" value="NZ_JADZGI010000002.1"/>
</dbReference>
<organism evidence="4 5">
    <name type="scientific">Novosphingobium aureum</name>
    <dbReference type="NCBI Taxonomy" id="2792964"/>
    <lineage>
        <taxon>Bacteria</taxon>
        <taxon>Pseudomonadati</taxon>
        <taxon>Pseudomonadota</taxon>
        <taxon>Alphaproteobacteria</taxon>
        <taxon>Sphingomonadales</taxon>
        <taxon>Sphingomonadaceae</taxon>
        <taxon>Novosphingobium</taxon>
    </lineage>
</organism>
<feature type="transmembrane region" description="Helical" evidence="1">
    <location>
        <begin position="68"/>
        <end position="86"/>
    </location>
</feature>
<feature type="transmembrane region" description="Helical" evidence="1">
    <location>
        <begin position="98"/>
        <end position="118"/>
    </location>
</feature>
<name>A0A931HDC7_9SPHN</name>
<evidence type="ECO:0000313" key="5">
    <source>
        <dbReference type="Proteomes" id="UP000617634"/>
    </source>
</evidence>
<protein>
    <submittedName>
        <fullName evidence="4">YqiJ family protein</fullName>
    </submittedName>
</protein>
<keyword evidence="5" id="KW-1185">Reference proteome</keyword>
<keyword evidence="1" id="KW-0472">Membrane</keyword>
<dbReference type="AlphaFoldDB" id="A0A931HDC7"/>
<dbReference type="Pfam" id="PF21001">
    <property type="entry name" value="YqiJ_N"/>
    <property type="match status" value="1"/>
</dbReference>
<dbReference type="InterPro" id="IPR048376">
    <property type="entry name" value="YqiJ_N"/>
</dbReference>
<evidence type="ECO:0000313" key="4">
    <source>
        <dbReference type="EMBL" id="MBH0114015.1"/>
    </source>
</evidence>
<dbReference type="EMBL" id="JADZGI010000002">
    <property type="protein sequence ID" value="MBH0114015.1"/>
    <property type="molecule type" value="Genomic_DNA"/>
</dbReference>
<feature type="domain" description="Inner membrane protein YqiJ N-terminal" evidence="3">
    <location>
        <begin position="10"/>
        <end position="115"/>
    </location>
</feature>
<feature type="domain" description="Inner membrane protein YqiJ OB-fold" evidence="2">
    <location>
        <begin position="138"/>
        <end position="201"/>
    </location>
</feature>
<evidence type="ECO:0000259" key="3">
    <source>
        <dbReference type="Pfam" id="PF21001"/>
    </source>
</evidence>
<evidence type="ECO:0000259" key="2">
    <source>
        <dbReference type="Pfam" id="PF07290"/>
    </source>
</evidence>
<comment type="caution">
    <text evidence="4">The sequence shown here is derived from an EMBL/GenBank/DDBJ whole genome shotgun (WGS) entry which is preliminary data.</text>
</comment>
<keyword evidence="1" id="KW-0812">Transmembrane</keyword>
<dbReference type="Pfam" id="PF07290">
    <property type="entry name" value="YqiJ_OB"/>
    <property type="match status" value="1"/>
</dbReference>
<keyword evidence="1" id="KW-1133">Transmembrane helix</keyword>
<evidence type="ECO:0000256" key="1">
    <source>
        <dbReference type="SAM" id="Phobius"/>
    </source>
</evidence>
<sequence length="212" mass="22571">MLDLVTQAQNLPFSVAIGVVAMLAVFQFVGLGDLLGGDTDVDLDLDTDGELALDSGLLSLIGLGRVPFIVWLMVLLSVFGVIGFAAQEFLESLTGAPWTPWLVGPAAGVVALPVTGAISRPLGRLLPKDETTAVDRASLVGRQAQIVIGTARQGSPARASVTDHFGQVHYVMLEPDNAGQTFEQGERVLIVRREGELFKAIARGDHYLPRLD</sequence>
<dbReference type="InterPro" id="IPR010840">
    <property type="entry name" value="YqiJ_OB"/>
</dbReference>
<feature type="transmembrane region" description="Helical" evidence="1">
    <location>
        <begin position="12"/>
        <end position="31"/>
    </location>
</feature>
<gene>
    <name evidence="4" type="ORF">I5E68_13790</name>
</gene>
<accession>A0A931HDC7</accession>
<dbReference type="Proteomes" id="UP000617634">
    <property type="component" value="Unassembled WGS sequence"/>
</dbReference>
<reference evidence="4" key="1">
    <citation type="submission" date="2020-11" db="EMBL/GenBank/DDBJ databases">
        <title>Novosphingobium aureum sp. nov., a marine bacterium isolated from sediment of a salt flat.</title>
        <authorList>
            <person name="Yoo Y."/>
            <person name="Kim J.-J."/>
        </authorList>
    </citation>
    <scope>NUCLEOTIDE SEQUENCE</scope>
    <source>
        <strain evidence="4">YJ-S2-02</strain>
    </source>
</reference>